<dbReference type="InterPro" id="IPR015884">
    <property type="entry name" value="Malic_enzyme_CS"/>
</dbReference>
<dbReference type="Gene3D" id="3.40.50.720">
    <property type="entry name" value="NAD(P)-binding Rossmann-like Domain"/>
    <property type="match status" value="1"/>
</dbReference>
<dbReference type="Pfam" id="PF00390">
    <property type="entry name" value="malic"/>
    <property type="match status" value="1"/>
</dbReference>
<dbReference type="InterPro" id="IPR012302">
    <property type="entry name" value="Malic_NAD-bd"/>
</dbReference>
<dbReference type="PRINTS" id="PR00072">
    <property type="entry name" value="MALOXRDTASE"/>
</dbReference>
<dbReference type="GO" id="GO:0004470">
    <property type="term" value="F:malic enzyme activity"/>
    <property type="evidence" value="ECO:0007669"/>
    <property type="project" value="InterPro"/>
</dbReference>
<evidence type="ECO:0000259" key="7">
    <source>
        <dbReference type="PROSITE" id="PS51671"/>
    </source>
</evidence>
<dbReference type="SMART" id="SM00997">
    <property type="entry name" value="AdoHcyase_NAD"/>
    <property type="match status" value="1"/>
</dbReference>
<dbReference type="GO" id="GO:0016616">
    <property type="term" value="F:oxidoreductase activity, acting on the CH-OH group of donors, NAD or NADP as acceptor"/>
    <property type="evidence" value="ECO:0007669"/>
    <property type="project" value="InterPro"/>
</dbReference>
<name>A0AAU7AVI2_9ACTN</name>
<dbReference type="PROSITE" id="PS51671">
    <property type="entry name" value="ACT"/>
    <property type="match status" value="1"/>
</dbReference>
<evidence type="ECO:0000256" key="4">
    <source>
        <dbReference type="ARBA" id="ARBA00022723"/>
    </source>
</evidence>
<proteinExistence type="inferred from homology"/>
<dbReference type="InterPro" id="IPR037062">
    <property type="entry name" value="Malic_N_dom_sf"/>
</dbReference>
<dbReference type="Pfam" id="PF02826">
    <property type="entry name" value="2-Hacid_dh_C"/>
    <property type="match status" value="1"/>
</dbReference>
<sequence>MLDVTYRMQIPHRPGQLSRVTGVISTHNGLIGDILTIHLGRERTERELTVEMPDLTAAAALAKDLDAIDGVSVLWHLDRAFLRHEGGKLRIDPVVPVTTPQQMRDVYTPGVARVCTAIAHDDSLASRYTMIGTTVAVCTNGTRVLGLGDIGPRAAMPVMEGKALFYKQFAGINAMPILIDTKDEDEFVETVLRIAGGFAGIHLEDISAPSCFEIERRLLAALPQPVMHDDVHGTAVVTVAAAIAACRHVDRRLDAAVVGQIGLGAAGFGIASLMHDGGAARVIAYDPDEGSHARARAHGIEIVSMDELLDQADVVVATTGRAGLIKPEQVKKDSVMLALTNPVAEIDPDIALAAGAAFAADGRSVNNVLGYPGIFRGALLAGAPFISTKMKLAAAWAIAALAPDGELVPDVLEQSVHTAVAEAVRAAAVEEGISRPDHIPPGL</sequence>
<dbReference type="PROSITE" id="PS00331">
    <property type="entry name" value="MALIC_ENZYMES"/>
    <property type="match status" value="1"/>
</dbReference>
<evidence type="ECO:0000313" key="8">
    <source>
        <dbReference type="EMBL" id="XAY05703.1"/>
    </source>
</evidence>
<dbReference type="InterPro" id="IPR006140">
    <property type="entry name" value="D-isomer_DH_NAD-bd"/>
</dbReference>
<evidence type="ECO:0000256" key="1">
    <source>
        <dbReference type="ARBA" id="ARBA00001936"/>
    </source>
</evidence>
<comment type="cofactor">
    <cofactor evidence="2">
        <name>Mg(2+)</name>
        <dbReference type="ChEBI" id="CHEBI:18420"/>
    </cofactor>
</comment>
<reference evidence="8" key="1">
    <citation type="submission" date="2022-12" db="EMBL/GenBank/DDBJ databases">
        <title>Paraconexibacter alkalitolerans sp. nov. and Baekduia alba sp. nov., isolated from soil and emended description of the genera Paraconexibacter (Chun et al., 2020) and Baekduia (An et al., 2020).</title>
        <authorList>
            <person name="Vieira S."/>
            <person name="Huber K.J."/>
            <person name="Geppert A."/>
            <person name="Wolf J."/>
            <person name="Neumann-Schaal M."/>
            <person name="Muesken M."/>
            <person name="Overmann J."/>
        </authorList>
    </citation>
    <scope>NUCLEOTIDE SEQUENCE</scope>
    <source>
        <strain evidence="8">AEG42_29</strain>
    </source>
</reference>
<dbReference type="SUPFAM" id="SSF53223">
    <property type="entry name" value="Aminoacid dehydrogenase-like, N-terminal domain"/>
    <property type="match status" value="1"/>
</dbReference>
<protein>
    <submittedName>
        <fullName evidence="8">NAD-dependent malic enzyme</fullName>
        <ecNumber evidence="8">1.1.1.38</ecNumber>
    </submittedName>
</protein>
<gene>
    <name evidence="8" type="ORF">DSM112329_02561</name>
</gene>
<comment type="cofactor">
    <cofactor evidence="1">
        <name>Mn(2+)</name>
        <dbReference type="ChEBI" id="CHEBI:29035"/>
    </cofactor>
</comment>
<dbReference type="SMART" id="SM00919">
    <property type="entry name" value="Malic_M"/>
    <property type="match status" value="1"/>
</dbReference>
<comment type="similarity">
    <text evidence="3 6">Belongs to the malic enzymes family.</text>
</comment>
<evidence type="ECO:0000256" key="2">
    <source>
        <dbReference type="ARBA" id="ARBA00001946"/>
    </source>
</evidence>
<dbReference type="EC" id="1.1.1.38" evidence="8"/>
<keyword evidence="4 6" id="KW-0479">Metal-binding</keyword>
<dbReference type="InterPro" id="IPR015878">
    <property type="entry name" value="Ado_hCys_hydrolase_NAD-bd"/>
</dbReference>
<dbReference type="InterPro" id="IPR001891">
    <property type="entry name" value="Malic_OxRdtase"/>
</dbReference>
<dbReference type="GO" id="GO:0051287">
    <property type="term" value="F:NAD binding"/>
    <property type="evidence" value="ECO:0007669"/>
    <property type="project" value="InterPro"/>
</dbReference>
<feature type="domain" description="ACT" evidence="7">
    <location>
        <begin position="5"/>
        <end position="81"/>
    </location>
</feature>
<evidence type="ECO:0000256" key="3">
    <source>
        <dbReference type="ARBA" id="ARBA00008785"/>
    </source>
</evidence>
<dbReference type="InterPro" id="IPR051674">
    <property type="entry name" value="Malate_Decarboxylase"/>
</dbReference>
<dbReference type="EMBL" id="CP114014">
    <property type="protein sequence ID" value="XAY05703.1"/>
    <property type="molecule type" value="Genomic_DNA"/>
</dbReference>
<evidence type="ECO:0000256" key="6">
    <source>
        <dbReference type="RuleBase" id="RU003427"/>
    </source>
</evidence>
<dbReference type="GO" id="GO:0046872">
    <property type="term" value="F:metal ion binding"/>
    <property type="evidence" value="ECO:0007669"/>
    <property type="project" value="UniProtKB-KW"/>
</dbReference>
<dbReference type="InterPro" id="IPR012301">
    <property type="entry name" value="Malic_N_dom"/>
</dbReference>
<organism evidence="8">
    <name type="scientific">Paraconexibacter sp. AEG42_29</name>
    <dbReference type="NCBI Taxonomy" id="2997339"/>
    <lineage>
        <taxon>Bacteria</taxon>
        <taxon>Bacillati</taxon>
        <taxon>Actinomycetota</taxon>
        <taxon>Thermoleophilia</taxon>
        <taxon>Solirubrobacterales</taxon>
        <taxon>Paraconexibacteraceae</taxon>
        <taxon>Paraconexibacter</taxon>
    </lineage>
</organism>
<dbReference type="InterPro" id="IPR046346">
    <property type="entry name" value="Aminoacid_DH-like_N_sf"/>
</dbReference>
<keyword evidence="5 8" id="KW-0560">Oxidoreductase</keyword>
<dbReference type="SUPFAM" id="SSF51735">
    <property type="entry name" value="NAD(P)-binding Rossmann-fold domains"/>
    <property type="match status" value="1"/>
</dbReference>
<dbReference type="PANTHER" id="PTHR43237">
    <property type="entry name" value="NADP-DEPENDENT MALIC ENZYME"/>
    <property type="match status" value="1"/>
</dbReference>
<dbReference type="RefSeq" id="WP_354702206.1">
    <property type="nucleotide sequence ID" value="NZ_CP114014.1"/>
</dbReference>
<dbReference type="Gene3D" id="3.40.50.10380">
    <property type="entry name" value="Malic enzyme, N-terminal domain"/>
    <property type="match status" value="1"/>
</dbReference>
<evidence type="ECO:0000256" key="5">
    <source>
        <dbReference type="ARBA" id="ARBA00023002"/>
    </source>
</evidence>
<dbReference type="InterPro" id="IPR036291">
    <property type="entry name" value="NAD(P)-bd_dom_sf"/>
</dbReference>
<dbReference type="InterPro" id="IPR002912">
    <property type="entry name" value="ACT_dom"/>
</dbReference>
<dbReference type="KEGG" id="parq:DSM112329_02561"/>
<accession>A0AAU7AVI2</accession>
<dbReference type="PANTHER" id="PTHR43237:SF4">
    <property type="entry name" value="NADP-DEPENDENT MALIC ENZYME"/>
    <property type="match status" value="1"/>
</dbReference>
<dbReference type="AlphaFoldDB" id="A0AAU7AVI2"/>
<dbReference type="SMART" id="SM01274">
    <property type="entry name" value="malic"/>
    <property type="match status" value="1"/>
</dbReference>